<dbReference type="Proteomes" id="UP001595444">
    <property type="component" value="Unassembled WGS sequence"/>
</dbReference>
<dbReference type="RefSeq" id="WP_194214487.1">
    <property type="nucleotide sequence ID" value="NZ_CP061205.1"/>
</dbReference>
<keyword evidence="2" id="KW-1185">Reference proteome</keyword>
<reference evidence="2" key="1">
    <citation type="journal article" date="2019" name="Int. J. Syst. Evol. Microbiol.">
        <title>The Global Catalogue of Microorganisms (GCM) 10K type strain sequencing project: providing services to taxonomists for standard genome sequencing and annotation.</title>
        <authorList>
            <consortium name="The Broad Institute Genomics Platform"/>
            <consortium name="The Broad Institute Genome Sequencing Center for Infectious Disease"/>
            <person name="Wu L."/>
            <person name="Ma J."/>
        </authorList>
    </citation>
    <scope>NUCLEOTIDE SEQUENCE [LARGE SCALE GENOMIC DNA]</scope>
    <source>
        <strain evidence="2">KCTC 62164</strain>
    </source>
</reference>
<evidence type="ECO:0000313" key="2">
    <source>
        <dbReference type="Proteomes" id="UP001595444"/>
    </source>
</evidence>
<comment type="caution">
    <text evidence="1">The sequence shown here is derived from an EMBL/GenBank/DDBJ whole genome shotgun (WGS) entry which is preliminary data.</text>
</comment>
<organism evidence="1 2">
    <name type="scientific">Kordiimonas pumila</name>
    <dbReference type="NCBI Taxonomy" id="2161677"/>
    <lineage>
        <taxon>Bacteria</taxon>
        <taxon>Pseudomonadati</taxon>
        <taxon>Pseudomonadota</taxon>
        <taxon>Alphaproteobacteria</taxon>
        <taxon>Kordiimonadales</taxon>
        <taxon>Kordiimonadaceae</taxon>
        <taxon>Kordiimonas</taxon>
    </lineage>
</organism>
<gene>
    <name evidence="1" type="ORF">ACFOKA_17460</name>
</gene>
<evidence type="ECO:0000313" key="1">
    <source>
        <dbReference type="EMBL" id="MFC3053691.1"/>
    </source>
</evidence>
<sequence length="325" mass="38196">MDKQFDLVTVCFGDELRLLELQARSIRLYVRPAMVANIILIINDRCFEEVQRYIEEKVYPEYGPLAALVRVFSYKDLTNGSFKKLGWRSQQALKLLAANVVEADEYVVLDCKNHFIRELKPENIWSEDGRLLASFTPVYERFRLDYINACSYFDLDPALYQATTLTSVTPFALYKSDVKDLILHMECTLRKNFVEIFMAGPRVTEFYLYYAFLIARYNTATIRYARSSRAAIALMSKQQNDYTEAKRRVELAQQKLYHTFGVHRAVFRRRDPEVLDLVFGVWQRFKLVKDLSEARYFAAAPFLRSNFFMALYNKLLKRKVLMNRG</sequence>
<dbReference type="Pfam" id="PF20102">
    <property type="entry name" value="DUF6492"/>
    <property type="match status" value="1"/>
</dbReference>
<protein>
    <submittedName>
        <fullName evidence="1">DUF6492 family protein</fullName>
    </submittedName>
</protein>
<dbReference type="EMBL" id="JBHRSL010000028">
    <property type="protein sequence ID" value="MFC3053691.1"/>
    <property type="molecule type" value="Genomic_DNA"/>
</dbReference>
<accession>A0ABV7D975</accession>
<dbReference type="InterPro" id="IPR045499">
    <property type="entry name" value="DUF6492"/>
</dbReference>
<proteinExistence type="predicted"/>
<name>A0ABV7D975_9PROT</name>